<reference evidence="3" key="1">
    <citation type="submission" date="2018-03" db="EMBL/GenBank/DDBJ databases">
        <authorList>
            <person name="Guldener U."/>
        </authorList>
    </citation>
    <scope>NUCLEOTIDE SEQUENCE</scope>
</reference>
<proteinExistence type="predicted"/>
<dbReference type="Gene3D" id="1.25.40.20">
    <property type="entry name" value="Ankyrin repeat-containing domain"/>
    <property type="match status" value="1"/>
</dbReference>
<dbReference type="AlphaFoldDB" id="A0AAE8N6L9"/>
<dbReference type="InterPro" id="IPR036770">
    <property type="entry name" value="Ankyrin_rpt-contain_sf"/>
</dbReference>
<keyword evidence="1" id="KW-0863">Zinc-finger</keyword>
<evidence type="ECO:0000259" key="2">
    <source>
        <dbReference type="PROSITE" id="PS50089"/>
    </source>
</evidence>
<keyword evidence="1" id="KW-0862">Zinc</keyword>
<protein>
    <recommendedName>
        <fullName evidence="2">RING-type domain-containing protein</fullName>
    </recommendedName>
</protein>
<dbReference type="EMBL" id="ONZQ02000018">
    <property type="protein sequence ID" value="SPO07147.1"/>
    <property type="molecule type" value="Genomic_DNA"/>
</dbReference>
<name>A0AAE8N6L9_9PEZI</name>
<accession>A0AAE8N6L9</accession>
<evidence type="ECO:0000256" key="1">
    <source>
        <dbReference type="PROSITE-ProRule" id="PRU00175"/>
    </source>
</evidence>
<keyword evidence="4" id="KW-1185">Reference proteome</keyword>
<gene>
    <name evidence="3" type="ORF">DNG_09841</name>
</gene>
<comment type="caution">
    <text evidence="3">The sequence shown here is derived from an EMBL/GenBank/DDBJ whole genome shotgun (WGS) entry which is preliminary data.</text>
</comment>
<feature type="domain" description="RING-type" evidence="2">
    <location>
        <begin position="7"/>
        <end position="61"/>
    </location>
</feature>
<dbReference type="SUPFAM" id="SSF57850">
    <property type="entry name" value="RING/U-box"/>
    <property type="match status" value="1"/>
</dbReference>
<evidence type="ECO:0000313" key="4">
    <source>
        <dbReference type="Proteomes" id="UP001187682"/>
    </source>
</evidence>
<dbReference type="GO" id="GO:0008270">
    <property type="term" value="F:zinc ion binding"/>
    <property type="evidence" value="ECO:0007669"/>
    <property type="project" value="UniProtKB-KW"/>
</dbReference>
<organism evidence="3 4">
    <name type="scientific">Cephalotrichum gorgonifer</name>
    <dbReference type="NCBI Taxonomy" id="2041049"/>
    <lineage>
        <taxon>Eukaryota</taxon>
        <taxon>Fungi</taxon>
        <taxon>Dikarya</taxon>
        <taxon>Ascomycota</taxon>
        <taxon>Pezizomycotina</taxon>
        <taxon>Sordariomycetes</taxon>
        <taxon>Hypocreomycetidae</taxon>
        <taxon>Microascales</taxon>
        <taxon>Microascaceae</taxon>
        <taxon>Cephalotrichum</taxon>
    </lineage>
</organism>
<dbReference type="Proteomes" id="UP001187682">
    <property type="component" value="Unassembled WGS sequence"/>
</dbReference>
<dbReference type="InterPro" id="IPR001841">
    <property type="entry name" value="Znf_RING"/>
</dbReference>
<evidence type="ECO:0000313" key="3">
    <source>
        <dbReference type="EMBL" id="SPO07147.1"/>
    </source>
</evidence>
<keyword evidence="1" id="KW-0479">Metal-binding</keyword>
<dbReference type="PROSITE" id="PS50089">
    <property type="entry name" value="ZF_RING_2"/>
    <property type="match status" value="1"/>
</dbReference>
<sequence>MTNLDACKVCEERLFMSVVDDEGAEQLVPDNLLLPCDCHFHWECLVSQADQIVSSLQCPSCGASLAPSSGSSSSSAAAQPPILTTYVSEGGVEENLDILPVLTEESYLSAHPEARPARALHVLAEGGDVHSAVELLHSLSDDGEEESLPALVRYQDPLAGLKSALHIAVKADQEGMVWLLLWLSSNLPEGVFPDESRALAEAIGLGRLPVTSADEDIRSLRDANSDTAEALARSAGTLSQLLQAGILTPPS</sequence>